<gene>
    <name evidence="1" type="ORF">TAT_000020700</name>
    <name evidence="2" type="ORF">TAV_000020600</name>
</gene>
<name>A0A3B0MF77_THEAN</name>
<organism evidence="1">
    <name type="scientific">Theileria annulata</name>
    <dbReference type="NCBI Taxonomy" id="5874"/>
    <lineage>
        <taxon>Eukaryota</taxon>
        <taxon>Sar</taxon>
        <taxon>Alveolata</taxon>
        <taxon>Apicomplexa</taxon>
        <taxon>Aconoidasida</taxon>
        <taxon>Piroplasmida</taxon>
        <taxon>Theileriidae</taxon>
        <taxon>Theileria</taxon>
    </lineage>
</organism>
<proteinExistence type="predicted"/>
<dbReference type="EMBL" id="UIVT01000001">
    <property type="protein sequence ID" value="SVP88343.1"/>
    <property type="molecule type" value="Genomic_DNA"/>
</dbReference>
<dbReference type="VEuPathDB" id="PiroplasmaDB:TA19135"/>
<protein>
    <submittedName>
        <fullName evidence="1">Uncharacterized protein</fullName>
    </submittedName>
</protein>
<sequence length="70" mass="8295">MNQNDYIIVYSYPTTITYIIKHDKLREIRIENSTPWKHQHGDPIPIKIIQTTLNSCIWVFDEFRKGGCSI</sequence>
<accession>A0A3B0MF77</accession>
<evidence type="ECO:0000313" key="2">
    <source>
        <dbReference type="EMBL" id="SVP89511.1"/>
    </source>
</evidence>
<dbReference type="AlphaFoldDB" id="A0A3B0MF77"/>
<dbReference type="EMBL" id="UIVS01000001">
    <property type="protein sequence ID" value="SVP89511.1"/>
    <property type="molecule type" value="Genomic_DNA"/>
</dbReference>
<reference evidence="1" key="1">
    <citation type="submission" date="2018-07" db="EMBL/GenBank/DDBJ databases">
        <authorList>
            <person name="Quirk P.G."/>
            <person name="Krulwich T.A."/>
        </authorList>
    </citation>
    <scope>NUCLEOTIDE SEQUENCE</scope>
    <source>
        <strain evidence="1">Anand</strain>
    </source>
</reference>
<evidence type="ECO:0000313" key="1">
    <source>
        <dbReference type="EMBL" id="SVP88343.1"/>
    </source>
</evidence>